<keyword evidence="11 12" id="KW-0804">Transcription</keyword>
<evidence type="ECO:0000313" key="16">
    <source>
        <dbReference type="Proteomes" id="UP001464923"/>
    </source>
</evidence>
<evidence type="ECO:0000256" key="5">
    <source>
        <dbReference type="ARBA" id="ARBA00022723"/>
    </source>
</evidence>
<keyword evidence="5 12" id="KW-0479">Metal-binding</keyword>
<evidence type="ECO:0000256" key="2">
    <source>
        <dbReference type="ARBA" id="ARBA00006597"/>
    </source>
</evidence>
<keyword evidence="4 12" id="KW-0963">Cytoplasm</keyword>
<evidence type="ECO:0000256" key="7">
    <source>
        <dbReference type="ARBA" id="ARBA00023014"/>
    </source>
</evidence>
<keyword evidence="10 12" id="KW-1015">Disulfide bond</keyword>
<evidence type="ECO:0000256" key="9">
    <source>
        <dbReference type="ARBA" id="ARBA00023125"/>
    </source>
</evidence>
<comment type="PTM">
    <text evidence="12">Upon Fe-S cluster removal intramolecular disulfide bonds are formed.</text>
</comment>
<comment type="similarity">
    <text evidence="2 12">Belongs to the WhiB family.</text>
</comment>
<comment type="cofactor">
    <cofactor evidence="12">
        <name>[4Fe-4S] cluster</name>
        <dbReference type="ChEBI" id="CHEBI:49883"/>
    </cofactor>
    <text evidence="12">Binds 1 [4Fe-4S] cluster per subunit. Following nitrosylation of the [4Fe-4S] cluster binds 1 [4Fe-8(NO)] cluster per subunit.</text>
</comment>
<dbReference type="InterPro" id="IPR019587">
    <property type="entry name" value="Polyketide_cyclase/dehydratase"/>
</dbReference>
<dbReference type="PANTHER" id="PTHR38839:SF5">
    <property type="entry name" value="TRANSCRIPTIONAL REGULATOR WHID"/>
    <property type="match status" value="1"/>
</dbReference>
<gene>
    <name evidence="12" type="primary">whiB</name>
    <name evidence="15" type="ORF">WHI96_23510</name>
</gene>
<comment type="function">
    <text evidence="12">Acts as a transcriptional regulator. Probably redox-responsive. The apo- but not holo-form probably binds DNA.</text>
</comment>
<dbReference type="InterPro" id="IPR003482">
    <property type="entry name" value="Whib"/>
</dbReference>
<evidence type="ECO:0000256" key="12">
    <source>
        <dbReference type="HAMAP-Rule" id="MF_01479"/>
    </source>
</evidence>
<dbReference type="RefSeq" id="WP_345647331.1">
    <property type="nucleotide sequence ID" value="NZ_BAABLY010000050.1"/>
</dbReference>
<feature type="binding site" evidence="12">
    <location>
        <position position="62"/>
    </location>
    <ligand>
        <name>[4Fe-4S] cluster</name>
        <dbReference type="ChEBI" id="CHEBI:49883"/>
    </ligand>
</feature>
<evidence type="ECO:0000259" key="14">
    <source>
        <dbReference type="PROSITE" id="PS51674"/>
    </source>
</evidence>
<dbReference type="SUPFAM" id="SSF55961">
    <property type="entry name" value="Bet v1-like"/>
    <property type="match status" value="1"/>
</dbReference>
<dbReference type="InterPro" id="IPR034768">
    <property type="entry name" value="4FE4S_WBL"/>
</dbReference>
<evidence type="ECO:0000256" key="4">
    <source>
        <dbReference type="ARBA" id="ARBA00022490"/>
    </source>
</evidence>
<keyword evidence="8 12" id="KW-0805">Transcription regulation</keyword>
<keyword evidence="3 12" id="KW-0004">4Fe-4S</keyword>
<reference evidence="15 16" key="1">
    <citation type="submission" date="2024-03" db="EMBL/GenBank/DDBJ databases">
        <title>Draft genome sequence of Pseudonocardia tropica JCM 19149.</title>
        <authorList>
            <person name="Butdee W."/>
            <person name="Duangmal K."/>
        </authorList>
    </citation>
    <scope>NUCLEOTIDE SEQUENCE [LARGE SCALE GENOMIC DNA]</scope>
    <source>
        <strain evidence="15 16">JCM 19149</strain>
    </source>
</reference>
<evidence type="ECO:0000256" key="1">
    <source>
        <dbReference type="ARBA" id="ARBA00004496"/>
    </source>
</evidence>
<evidence type="ECO:0000256" key="3">
    <source>
        <dbReference type="ARBA" id="ARBA00022485"/>
    </source>
</evidence>
<accession>A0ABV1K1P0</accession>
<evidence type="ECO:0000313" key="15">
    <source>
        <dbReference type="EMBL" id="MEQ3541786.1"/>
    </source>
</evidence>
<organism evidence="15 16">
    <name type="scientific">Pseudonocardia tropica</name>
    <dbReference type="NCBI Taxonomy" id="681289"/>
    <lineage>
        <taxon>Bacteria</taxon>
        <taxon>Bacillati</taxon>
        <taxon>Actinomycetota</taxon>
        <taxon>Actinomycetes</taxon>
        <taxon>Pseudonocardiales</taxon>
        <taxon>Pseudonocardiaceae</taxon>
        <taxon>Pseudonocardia</taxon>
    </lineage>
</organism>
<name>A0ABV1K1P0_9PSEU</name>
<keyword evidence="6 12" id="KW-0408">Iron</keyword>
<feature type="binding site" evidence="12">
    <location>
        <position position="53"/>
    </location>
    <ligand>
        <name>[4Fe-4S] cluster</name>
        <dbReference type="ChEBI" id="CHEBI:49883"/>
    </ligand>
</feature>
<feature type="binding site" evidence="12">
    <location>
        <position position="23"/>
    </location>
    <ligand>
        <name>[4Fe-4S] cluster</name>
        <dbReference type="ChEBI" id="CHEBI:49883"/>
    </ligand>
</feature>
<feature type="region of interest" description="Disordered" evidence="13">
    <location>
        <begin position="149"/>
        <end position="168"/>
    </location>
</feature>
<evidence type="ECO:0000256" key="6">
    <source>
        <dbReference type="ARBA" id="ARBA00023004"/>
    </source>
</evidence>
<evidence type="ECO:0000256" key="13">
    <source>
        <dbReference type="SAM" id="MobiDB-lite"/>
    </source>
</evidence>
<comment type="subcellular location">
    <subcellularLocation>
        <location evidence="1 12">Cytoplasm</location>
    </subcellularLocation>
</comment>
<comment type="PTM">
    <text evidence="12">The Fe-S cluster can be nitrosylated by nitric oxide (NO).</text>
</comment>
<protein>
    <recommendedName>
        <fullName evidence="12">Transcriptional regulator WhiB</fullName>
    </recommendedName>
</protein>
<dbReference type="Pfam" id="PF02467">
    <property type="entry name" value="Whib"/>
    <property type="match status" value="1"/>
</dbReference>
<evidence type="ECO:0000256" key="11">
    <source>
        <dbReference type="ARBA" id="ARBA00023163"/>
    </source>
</evidence>
<dbReference type="InterPro" id="IPR023393">
    <property type="entry name" value="START-like_dom_sf"/>
</dbReference>
<keyword evidence="9 12" id="KW-0238">DNA-binding</keyword>
<dbReference type="EMBL" id="JBEDNP010000018">
    <property type="protein sequence ID" value="MEQ3541786.1"/>
    <property type="molecule type" value="Genomic_DNA"/>
</dbReference>
<feature type="domain" description="4Fe-4S Wbl-type" evidence="14">
    <location>
        <begin position="22"/>
        <end position="86"/>
    </location>
</feature>
<sequence>MAELRRLPAPVTTVWDWQMHAACRETDAGVFFHPARERGPAAAARDAAAKRVCAVCPVIEECGLHALLVQEPYGVWGGLTAGERHDLLRAGPSALRRLAARTRTRPEECAPPMADFRASTTVNADAAALFAFLSDVRNLPRYFSRMTAARSGDGNEVHTEAETPDGTRVEGDAWFDVDRDARRIAWGSEGPGDYRGSLEVTDIGTGSGPGSQVTVWLHTTRVPDHDGTVQGGLDATVAAVRQLVEEHYPIT</sequence>
<keyword evidence="16" id="KW-1185">Reference proteome</keyword>
<evidence type="ECO:0000256" key="10">
    <source>
        <dbReference type="ARBA" id="ARBA00023157"/>
    </source>
</evidence>
<dbReference type="PROSITE" id="PS51674">
    <property type="entry name" value="4FE4S_WBL"/>
    <property type="match status" value="1"/>
</dbReference>
<dbReference type="Proteomes" id="UP001464923">
    <property type="component" value="Unassembled WGS sequence"/>
</dbReference>
<evidence type="ECO:0000256" key="8">
    <source>
        <dbReference type="ARBA" id="ARBA00023015"/>
    </source>
</evidence>
<dbReference type="Gene3D" id="3.30.530.20">
    <property type="match status" value="1"/>
</dbReference>
<dbReference type="PANTHER" id="PTHR38839">
    <property type="entry name" value="TRANSCRIPTIONAL REGULATOR WHID-RELATED"/>
    <property type="match status" value="1"/>
</dbReference>
<feature type="compositionally biased region" description="Basic and acidic residues" evidence="13">
    <location>
        <begin position="153"/>
        <end position="168"/>
    </location>
</feature>
<feature type="binding site" evidence="12">
    <location>
        <position position="56"/>
    </location>
    <ligand>
        <name>[4Fe-4S] cluster</name>
        <dbReference type="ChEBI" id="CHEBI:49883"/>
    </ligand>
</feature>
<keyword evidence="7 12" id="KW-0411">Iron-sulfur</keyword>
<comment type="caution">
    <text evidence="15">The sequence shown here is derived from an EMBL/GenBank/DDBJ whole genome shotgun (WGS) entry which is preliminary data.</text>
</comment>
<dbReference type="HAMAP" id="MF_01479">
    <property type="entry name" value="WhiB"/>
    <property type="match status" value="1"/>
</dbReference>
<dbReference type="Pfam" id="PF10604">
    <property type="entry name" value="Polyketide_cyc2"/>
    <property type="match status" value="1"/>
</dbReference>
<proteinExistence type="inferred from homology"/>